<reference evidence="1 2" key="1">
    <citation type="submission" date="2020-08" db="EMBL/GenBank/DDBJ databases">
        <title>A Genomic Blueprint of the Chicken Gut Microbiome.</title>
        <authorList>
            <person name="Gilroy R."/>
            <person name="Ravi A."/>
            <person name="Getino M."/>
            <person name="Pursley I."/>
            <person name="Horton D.L."/>
            <person name="Alikhan N.-F."/>
            <person name="Baker D."/>
            <person name="Gharbi K."/>
            <person name="Hall N."/>
            <person name="Watson M."/>
            <person name="Adriaenssens E.M."/>
            <person name="Foster-Nyarko E."/>
            <person name="Jarju S."/>
            <person name="Secka A."/>
            <person name="Antonio M."/>
            <person name="Oren A."/>
            <person name="Chaudhuri R."/>
            <person name="La Ragione R.M."/>
            <person name="Hildebrand F."/>
            <person name="Pallen M.J."/>
        </authorList>
    </citation>
    <scope>NUCLEOTIDE SEQUENCE [LARGE SCALE GENOMIC DNA]</scope>
    <source>
        <strain evidence="1 2">Sa1YVA6</strain>
    </source>
</reference>
<dbReference type="EMBL" id="JACSPW010000005">
    <property type="protein sequence ID" value="MBD8032797.1"/>
    <property type="molecule type" value="Genomic_DNA"/>
</dbReference>
<dbReference type="RefSeq" id="WP_191703386.1">
    <property type="nucleotide sequence ID" value="NZ_JACSPW010000005.1"/>
</dbReference>
<gene>
    <name evidence="1" type="ORF">H9632_06935</name>
</gene>
<proteinExistence type="predicted"/>
<accession>A0ABR8XLJ8</accession>
<evidence type="ECO:0000313" key="1">
    <source>
        <dbReference type="EMBL" id="MBD8032797.1"/>
    </source>
</evidence>
<evidence type="ECO:0000313" key="2">
    <source>
        <dbReference type="Proteomes" id="UP000600565"/>
    </source>
</evidence>
<dbReference type="Proteomes" id="UP000600565">
    <property type="component" value="Unassembled WGS sequence"/>
</dbReference>
<protein>
    <submittedName>
        <fullName evidence="1">Uncharacterized protein</fullName>
    </submittedName>
</protein>
<comment type="caution">
    <text evidence="1">The sequence shown here is derived from an EMBL/GenBank/DDBJ whole genome shotgun (WGS) entry which is preliminary data.</text>
</comment>
<sequence length="134" mass="15736">MAISMMEAYTIEVLKAHPYTYEQVRQYIENDQVHILKDDYNMDFEPIMTLLNEDTNLLQQAFEGNYKVKFMTINGLKNLLRMRFQITEDQYELLEAGNGLAQLNVSADTEQEIRNMLSSNWKVKRNGETITLFV</sequence>
<organism evidence="1 2">
    <name type="scientific">Solibacillus merdavium</name>
    <dbReference type="NCBI Taxonomy" id="2762218"/>
    <lineage>
        <taxon>Bacteria</taxon>
        <taxon>Bacillati</taxon>
        <taxon>Bacillota</taxon>
        <taxon>Bacilli</taxon>
        <taxon>Bacillales</taxon>
        <taxon>Caryophanaceae</taxon>
        <taxon>Solibacillus</taxon>
    </lineage>
</organism>
<name>A0ABR8XLJ8_9BACL</name>
<keyword evidence="2" id="KW-1185">Reference proteome</keyword>